<evidence type="ECO:0000313" key="3">
    <source>
        <dbReference type="Proteomes" id="UP000314294"/>
    </source>
</evidence>
<accession>A0A4Z2GC07</accession>
<keyword evidence="3" id="KW-1185">Reference proteome</keyword>
<evidence type="ECO:0000256" key="1">
    <source>
        <dbReference type="SAM" id="MobiDB-lite"/>
    </source>
</evidence>
<feature type="compositionally biased region" description="Basic and acidic residues" evidence="1">
    <location>
        <begin position="196"/>
        <end position="206"/>
    </location>
</feature>
<comment type="caution">
    <text evidence="2">The sequence shown here is derived from an EMBL/GenBank/DDBJ whole genome shotgun (WGS) entry which is preliminary data.</text>
</comment>
<organism evidence="2 3">
    <name type="scientific">Liparis tanakae</name>
    <name type="common">Tanaka's snailfish</name>
    <dbReference type="NCBI Taxonomy" id="230148"/>
    <lineage>
        <taxon>Eukaryota</taxon>
        <taxon>Metazoa</taxon>
        <taxon>Chordata</taxon>
        <taxon>Craniata</taxon>
        <taxon>Vertebrata</taxon>
        <taxon>Euteleostomi</taxon>
        <taxon>Actinopterygii</taxon>
        <taxon>Neopterygii</taxon>
        <taxon>Teleostei</taxon>
        <taxon>Neoteleostei</taxon>
        <taxon>Acanthomorphata</taxon>
        <taxon>Eupercaria</taxon>
        <taxon>Perciformes</taxon>
        <taxon>Cottioidei</taxon>
        <taxon>Cottales</taxon>
        <taxon>Liparidae</taxon>
        <taxon>Liparis</taxon>
    </lineage>
</organism>
<dbReference type="Proteomes" id="UP000314294">
    <property type="component" value="Unassembled WGS sequence"/>
</dbReference>
<protein>
    <submittedName>
        <fullName evidence="2">Uncharacterized protein</fullName>
    </submittedName>
</protein>
<sequence>MVLDQFLGVLWDKTWREGRDNRQEVDQQQGGNPLLGCRVTGRSVRDSPGASGLLLVELWLDAADAGRLLVKVGKCSLMESCTSVGMSGDVRLIFTAASRKPIEPMGSFTFSVAMMTGGCCWGLGGQRGGWSGRRSSRSQAGAEARARDGPGGKRALVRRGARLHSFQEMNVRRPSRARPQSRNTQRRRPNEAPGGEPREPRAEHHTRWTNRW</sequence>
<dbReference type="EMBL" id="SRLO01000606">
    <property type="protein sequence ID" value="TNN50771.1"/>
    <property type="molecule type" value="Genomic_DNA"/>
</dbReference>
<dbReference type="AlphaFoldDB" id="A0A4Z2GC07"/>
<reference evidence="2 3" key="1">
    <citation type="submission" date="2019-03" db="EMBL/GenBank/DDBJ databases">
        <title>First draft genome of Liparis tanakae, snailfish: a comprehensive survey of snailfish specific genes.</title>
        <authorList>
            <person name="Kim W."/>
            <person name="Song I."/>
            <person name="Jeong J.-H."/>
            <person name="Kim D."/>
            <person name="Kim S."/>
            <person name="Ryu S."/>
            <person name="Song J.Y."/>
            <person name="Lee S.K."/>
        </authorList>
    </citation>
    <scope>NUCLEOTIDE SEQUENCE [LARGE SCALE GENOMIC DNA]</scope>
    <source>
        <tissue evidence="2">Muscle</tissue>
    </source>
</reference>
<gene>
    <name evidence="2" type="ORF">EYF80_039036</name>
</gene>
<evidence type="ECO:0000313" key="2">
    <source>
        <dbReference type="EMBL" id="TNN50771.1"/>
    </source>
</evidence>
<name>A0A4Z2GC07_9TELE</name>
<proteinExistence type="predicted"/>
<feature type="region of interest" description="Disordered" evidence="1">
    <location>
        <begin position="130"/>
        <end position="212"/>
    </location>
</feature>